<feature type="transmembrane region" description="Helical" evidence="9">
    <location>
        <begin position="1004"/>
        <end position="1027"/>
    </location>
</feature>
<dbReference type="GO" id="GO:0009636">
    <property type="term" value="P:response to toxic substance"/>
    <property type="evidence" value="ECO:0007669"/>
    <property type="project" value="UniProtKB-ARBA"/>
</dbReference>
<comment type="subcellular location">
    <subcellularLocation>
        <location evidence="1 9">Cell inner membrane</location>
        <topology evidence="1 9">Multi-pass membrane protein</topology>
    </subcellularLocation>
</comment>
<keyword evidence="8 9" id="KW-0472">Membrane</keyword>
<feature type="transmembrane region" description="Helical" evidence="9">
    <location>
        <begin position="438"/>
        <end position="458"/>
    </location>
</feature>
<dbReference type="SUPFAM" id="SSF82693">
    <property type="entry name" value="Multidrug efflux transporter AcrB pore domain, PN1, PN2, PC1 and PC2 subdomains"/>
    <property type="match status" value="3"/>
</dbReference>
<feature type="transmembrane region" description="Helical" evidence="9">
    <location>
        <begin position="957"/>
        <end position="984"/>
    </location>
</feature>
<protein>
    <recommendedName>
        <fullName evidence="9">Efflux pump membrane transporter</fullName>
    </recommendedName>
</protein>
<proteinExistence type="inferred from homology"/>
<dbReference type="Gene3D" id="3.30.70.1440">
    <property type="entry name" value="Multidrug efflux transporter AcrB pore domain"/>
    <property type="match status" value="1"/>
</dbReference>
<feature type="transmembrane region" description="Helical" evidence="9">
    <location>
        <begin position="924"/>
        <end position="945"/>
    </location>
</feature>
<dbReference type="OrthoDB" id="9176627at2"/>
<feature type="transmembrane region" description="Helical" evidence="9">
    <location>
        <begin position="871"/>
        <end position="891"/>
    </location>
</feature>
<dbReference type="SUPFAM" id="SSF82714">
    <property type="entry name" value="Multidrug efflux transporter AcrB TolC docking domain, DN and DC subdomains"/>
    <property type="match status" value="2"/>
</dbReference>
<dbReference type="GO" id="GO:0005886">
    <property type="term" value="C:plasma membrane"/>
    <property type="evidence" value="ECO:0007669"/>
    <property type="project" value="UniProtKB-SubCell"/>
</dbReference>
<evidence type="ECO:0000256" key="9">
    <source>
        <dbReference type="RuleBase" id="RU364070"/>
    </source>
</evidence>
<evidence type="ECO:0000256" key="3">
    <source>
        <dbReference type="ARBA" id="ARBA00022448"/>
    </source>
</evidence>
<dbReference type="NCBIfam" id="TIGR00915">
    <property type="entry name" value="2A0602"/>
    <property type="match status" value="1"/>
</dbReference>
<accession>A0A158EX46</accession>
<keyword evidence="3 9" id="KW-0813">Transport</keyword>
<dbReference type="Gene3D" id="3.30.70.1430">
    <property type="entry name" value="Multidrug efflux transporter AcrB pore domain"/>
    <property type="match status" value="2"/>
</dbReference>
<feature type="transmembrane region" description="Helical" evidence="9">
    <location>
        <begin position="470"/>
        <end position="497"/>
    </location>
</feature>
<keyword evidence="5 9" id="KW-0997">Cell inner membrane</keyword>
<comment type="caution">
    <text evidence="9">Lacks conserved residue(s) required for the propagation of feature annotation.</text>
</comment>
<feature type="transmembrane region" description="Helical" evidence="9">
    <location>
        <begin position="340"/>
        <end position="359"/>
    </location>
</feature>
<dbReference type="PANTHER" id="PTHR32063:SF10">
    <property type="entry name" value="EFFLUX PUMP MEMBRANE TRANSPORTER"/>
    <property type="match status" value="1"/>
</dbReference>
<keyword evidence="7 9" id="KW-1133">Transmembrane helix</keyword>
<dbReference type="InterPro" id="IPR004764">
    <property type="entry name" value="MdtF-like"/>
</dbReference>
<dbReference type="SUPFAM" id="SSF82866">
    <property type="entry name" value="Multidrug efflux transporter AcrB transmembrane domain"/>
    <property type="match status" value="2"/>
</dbReference>
<evidence type="ECO:0000256" key="1">
    <source>
        <dbReference type="ARBA" id="ARBA00004429"/>
    </source>
</evidence>
<sequence length="1066" mass="113747">MSSFFIDRPVFAWIIALAIFVAGALVTPFLPVAQYPRLTPPRIVISAMYPGAAPESVDNTVASVIEESLDGAEGLQYYETTSDSLGELEIAATFSAATNPDIAMVDVQNRMKQIESRLPQQVVQQGISVFKSTGTFLMLVALTSTDGKRDSVMLSDYVNRYMLRDLKRAPGVGAADLWDAGEALRVWIDPMKLREYNLAAADVTQAIATQNSTVTAGTLGDVPFVAGQQLTASVTVRGQLISPNEFGEIVLKARPDGSAVRLKDVARVEIGRDSYASFSRLNGKPSATIGIRLSPQGNAIETSDAIRAKLAELSRSLPPGVAVVIPFDTSRFVHVALHEVVLTLLEAVLLVFLVMWLFLRDLRYALVPTVVIPVALTGALLALYALGMSINVFTMFALVLAIGILVDDAIVVVENVDRVMREEGLAPKAATRRAMQQMGSAIVGITAVLTAVFVPMAFFPGSVGGIYRQFTVAMIASILVSAFTALSLTPALCANLLKAPPRDALRHGVHRPHGGARSYGFSAMFDWTSRKYSGLITRVLRRAGSMFVVYLVLAGACALLYLHMPNGFLPQEDQAQLQVMVQLPSGATQARTLAAVEQAEAILRREPAVSNITSVVGWSFQGSGQNVAMCFVDLKDWSSRDIDASALRDKLNHPLSAIMDATVTAQMPPSVPGMGHSEGFVMRLEDRGGVGIQALTAAREQLFEAARHNPAFADVHSEALPDAPRIVLDIDRAKAYALGVSFDKIGDALGNTFGSTYIDDFPSGGRMRRVMIAADAPSRMTENNLMNLSVRNLAGQMVPLSSVASLHWTTGPSVLTRYNGSPSLDVSGRPANGVSSGAAMAEMERLAQMLPVGVGFDWTDTALEETRAARLTPVLIGLSLLAVFMALAALYESWTIPLAVLTIVPLGMIGAVIAMYTRGMPNDVYFKVGMITVIGLSAKNAILIVQFARALHAEGMALAAAIVAAASARFRPIVMTSAAFLLGVTPLLVSSGAGAESRRSIGTGVFGGAITATVLGLVFTPLAYFIVVSAQRVMQRRFKALARRQGSANAELDDLPRADVQGSGES</sequence>
<evidence type="ECO:0000256" key="4">
    <source>
        <dbReference type="ARBA" id="ARBA00022475"/>
    </source>
</evidence>
<name>A0A158EX46_CABSO</name>
<feature type="transmembrane region" description="Helical" evidence="9">
    <location>
        <begin position="366"/>
        <end position="386"/>
    </location>
</feature>
<keyword evidence="4" id="KW-1003">Cell membrane</keyword>
<dbReference type="InterPro" id="IPR001036">
    <property type="entry name" value="Acrflvin-R"/>
</dbReference>
<gene>
    <name evidence="10" type="ORF">AWB64_00477</name>
</gene>
<evidence type="ECO:0000256" key="7">
    <source>
        <dbReference type="ARBA" id="ARBA00022989"/>
    </source>
</evidence>
<evidence type="ECO:0000256" key="5">
    <source>
        <dbReference type="ARBA" id="ARBA00022519"/>
    </source>
</evidence>
<dbReference type="GO" id="GO:0015562">
    <property type="term" value="F:efflux transmembrane transporter activity"/>
    <property type="evidence" value="ECO:0007669"/>
    <property type="project" value="InterPro"/>
</dbReference>
<dbReference type="Gene3D" id="3.30.70.1320">
    <property type="entry name" value="Multidrug efflux transporter AcrB pore domain like"/>
    <property type="match status" value="1"/>
</dbReference>
<dbReference type="PANTHER" id="PTHR32063">
    <property type="match status" value="1"/>
</dbReference>
<dbReference type="InterPro" id="IPR027463">
    <property type="entry name" value="AcrB_DN_DC_subdom"/>
</dbReference>
<feature type="transmembrane region" description="Helical" evidence="9">
    <location>
        <begin position="392"/>
        <end position="413"/>
    </location>
</feature>
<feature type="transmembrane region" description="Helical" evidence="9">
    <location>
        <begin position="898"/>
        <end position="918"/>
    </location>
</feature>
<feature type="transmembrane region" description="Helical" evidence="9">
    <location>
        <begin position="547"/>
        <end position="564"/>
    </location>
</feature>
<dbReference type="AlphaFoldDB" id="A0A158EX46"/>
<dbReference type="Gene3D" id="3.30.2090.10">
    <property type="entry name" value="Multidrug efflux transporter AcrB TolC docking domain, DN and DC subdomains"/>
    <property type="match status" value="2"/>
</dbReference>
<dbReference type="Gene3D" id="1.20.1640.10">
    <property type="entry name" value="Multidrug efflux transporter AcrB transmembrane domain"/>
    <property type="match status" value="2"/>
</dbReference>
<evidence type="ECO:0000256" key="2">
    <source>
        <dbReference type="ARBA" id="ARBA00010942"/>
    </source>
</evidence>
<reference evidence="10 11" key="1">
    <citation type="submission" date="2016-01" db="EMBL/GenBank/DDBJ databases">
        <authorList>
            <person name="Oliw E.H."/>
        </authorList>
    </citation>
    <scope>NUCLEOTIDE SEQUENCE [LARGE SCALE GENOMIC DNA]</scope>
    <source>
        <strain evidence="10">LMG 22029</strain>
    </source>
</reference>
<keyword evidence="6 9" id="KW-0812">Transmembrane</keyword>
<evidence type="ECO:0000256" key="6">
    <source>
        <dbReference type="ARBA" id="ARBA00022692"/>
    </source>
</evidence>
<dbReference type="GO" id="GO:0042910">
    <property type="term" value="F:xenobiotic transmembrane transporter activity"/>
    <property type="evidence" value="ECO:0007669"/>
    <property type="project" value="TreeGrafter"/>
</dbReference>
<evidence type="ECO:0000313" key="11">
    <source>
        <dbReference type="Proteomes" id="UP000054893"/>
    </source>
</evidence>
<dbReference type="PRINTS" id="PR00702">
    <property type="entry name" value="ACRIFLAVINRP"/>
</dbReference>
<dbReference type="FunFam" id="1.20.1640.10:FF:000001">
    <property type="entry name" value="Efflux pump membrane transporter"/>
    <property type="match status" value="1"/>
</dbReference>
<organism evidence="10 11">
    <name type="scientific">Caballeronia sordidicola</name>
    <name type="common">Burkholderia sordidicola</name>
    <dbReference type="NCBI Taxonomy" id="196367"/>
    <lineage>
        <taxon>Bacteria</taxon>
        <taxon>Pseudomonadati</taxon>
        <taxon>Pseudomonadota</taxon>
        <taxon>Betaproteobacteria</taxon>
        <taxon>Burkholderiales</taxon>
        <taxon>Burkholderiaceae</taxon>
        <taxon>Caballeronia</taxon>
    </lineage>
</organism>
<dbReference type="Proteomes" id="UP000054893">
    <property type="component" value="Unassembled WGS sequence"/>
</dbReference>
<comment type="similarity">
    <text evidence="2 9">Belongs to the resistance-nodulation-cell division (RND) (TC 2.A.6) family.</text>
</comment>
<dbReference type="NCBIfam" id="NF000282">
    <property type="entry name" value="RND_permease_1"/>
    <property type="match status" value="1"/>
</dbReference>
<evidence type="ECO:0000256" key="8">
    <source>
        <dbReference type="ARBA" id="ARBA00023136"/>
    </source>
</evidence>
<dbReference type="EMBL" id="FCOC02000001">
    <property type="protein sequence ID" value="SAL12108.1"/>
    <property type="molecule type" value="Genomic_DNA"/>
</dbReference>
<dbReference type="RefSeq" id="WP_060816986.1">
    <property type="nucleotide sequence ID" value="NZ_FCOC02000001.1"/>
</dbReference>
<dbReference type="Pfam" id="PF00873">
    <property type="entry name" value="ACR_tran"/>
    <property type="match status" value="1"/>
</dbReference>
<evidence type="ECO:0000313" key="10">
    <source>
        <dbReference type="EMBL" id="SAL12108.1"/>
    </source>
</evidence>